<evidence type="ECO:0000256" key="3">
    <source>
        <dbReference type="ARBA" id="ARBA00022839"/>
    </source>
</evidence>
<keyword evidence="2" id="KW-0378">Hydrolase</keyword>
<dbReference type="InterPro" id="IPR012337">
    <property type="entry name" value="RNaseH-like_sf"/>
</dbReference>
<organism evidence="5">
    <name type="scientific">Oryza barthii</name>
    <dbReference type="NCBI Taxonomy" id="65489"/>
    <lineage>
        <taxon>Eukaryota</taxon>
        <taxon>Viridiplantae</taxon>
        <taxon>Streptophyta</taxon>
        <taxon>Embryophyta</taxon>
        <taxon>Tracheophyta</taxon>
        <taxon>Spermatophyta</taxon>
        <taxon>Magnoliopsida</taxon>
        <taxon>Liliopsida</taxon>
        <taxon>Poales</taxon>
        <taxon>Poaceae</taxon>
        <taxon>BOP clade</taxon>
        <taxon>Oryzoideae</taxon>
        <taxon>Oryzeae</taxon>
        <taxon>Oryzinae</taxon>
        <taxon>Oryza</taxon>
    </lineage>
</organism>
<evidence type="ECO:0000313" key="6">
    <source>
        <dbReference type="Proteomes" id="UP000026960"/>
    </source>
</evidence>
<keyword evidence="1" id="KW-0540">Nuclease</keyword>
<evidence type="ECO:0000256" key="2">
    <source>
        <dbReference type="ARBA" id="ARBA00022801"/>
    </source>
</evidence>
<dbReference type="Pfam" id="PF00929">
    <property type="entry name" value="RNase_T"/>
    <property type="match status" value="1"/>
</dbReference>
<evidence type="ECO:0000256" key="1">
    <source>
        <dbReference type="ARBA" id="ARBA00022722"/>
    </source>
</evidence>
<dbReference type="PANTHER" id="PTHR30231">
    <property type="entry name" value="DNA POLYMERASE III SUBUNIT EPSILON"/>
    <property type="match status" value="1"/>
</dbReference>
<protein>
    <recommendedName>
        <fullName evidence="4">Exonuclease domain-containing protein</fullName>
    </recommendedName>
</protein>
<dbReference type="Proteomes" id="UP000026960">
    <property type="component" value="Chromosome 10"/>
</dbReference>
<dbReference type="GO" id="GO:0008408">
    <property type="term" value="F:3'-5' exonuclease activity"/>
    <property type="evidence" value="ECO:0007669"/>
    <property type="project" value="TreeGrafter"/>
</dbReference>
<dbReference type="Gene3D" id="3.30.420.10">
    <property type="entry name" value="Ribonuclease H-like superfamily/Ribonuclease H"/>
    <property type="match status" value="1"/>
</dbReference>
<dbReference type="STRING" id="65489.A0A0D3HDI8"/>
<reference evidence="5" key="1">
    <citation type="journal article" date="2009" name="Rice">
        <title>De Novo Next Generation Sequencing of Plant Genomes.</title>
        <authorList>
            <person name="Rounsley S."/>
            <person name="Marri P.R."/>
            <person name="Yu Y."/>
            <person name="He R."/>
            <person name="Sisneros N."/>
            <person name="Goicoechea J.L."/>
            <person name="Lee S.J."/>
            <person name="Angelova A."/>
            <person name="Kudrna D."/>
            <person name="Luo M."/>
            <person name="Affourtit J."/>
            <person name="Desany B."/>
            <person name="Knight J."/>
            <person name="Niazi F."/>
            <person name="Egholm M."/>
            <person name="Wing R.A."/>
        </authorList>
    </citation>
    <scope>NUCLEOTIDE SEQUENCE [LARGE SCALE GENOMIC DNA]</scope>
    <source>
        <strain evidence="5">cv. IRGC 105608</strain>
    </source>
</reference>
<dbReference type="Gramene" id="OBART10G09550.1">
    <property type="protein sequence ID" value="OBART10G09550.1"/>
    <property type="gene ID" value="OBART10G09550"/>
</dbReference>
<dbReference type="GO" id="GO:0003676">
    <property type="term" value="F:nucleic acid binding"/>
    <property type="evidence" value="ECO:0007669"/>
    <property type="project" value="InterPro"/>
</dbReference>
<dbReference type="PaxDb" id="65489-OBART10G09550.1"/>
<dbReference type="InterPro" id="IPR013520">
    <property type="entry name" value="Ribonucl_H"/>
</dbReference>
<keyword evidence="6" id="KW-1185">Reference proteome</keyword>
<feature type="domain" description="Exonuclease" evidence="4">
    <location>
        <begin position="29"/>
        <end position="165"/>
    </location>
</feature>
<accession>A0A0D3HDI8</accession>
<dbReference type="EnsemblPlants" id="OBART10G09550.1">
    <property type="protein sequence ID" value="OBART10G09550.1"/>
    <property type="gene ID" value="OBART10G09550"/>
</dbReference>
<dbReference type="SUPFAM" id="SSF53098">
    <property type="entry name" value="Ribonuclease H-like"/>
    <property type="match status" value="1"/>
</dbReference>
<dbReference type="InterPro" id="IPR036397">
    <property type="entry name" value="RNaseH_sf"/>
</dbReference>
<sequence>MLAKTIAYMSMEEGEGSSRAMVEEEPEIVFFDVETSMPWGPRERRTLLEFGSIFLCPRQLVEVAEPFVTLVRPSDLGVVTEVLERKGITRGALEDAPPFYDVADNIHNALHEIIREAFAEIGRSPPEPKGMIDTLPLLTQTFGRRAGNMKMANLADYFNLGPQIHRRIIFQNC</sequence>
<dbReference type="PANTHER" id="PTHR30231:SF4">
    <property type="entry name" value="PROTEIN NEN2"/>
    <property type="match status" value="1"/>
</dbReference>
<evidence type="ECO:0000313" key="5">
    <source>
        <dbReference type="EnsemblPlants" id="OBART10G09550.1"/>
    </source>
</evidence>
<dbReference type="HOGENOM" id="CLU_079769_1_0_1"/>
<proteinExistence type="predicted"/>
<dbReference type="eggNOG" id="ENOG502QPPQ">
    <property type="taxonomic scope" value="Eukaryota"/>
</dbReference>
<dbReference type="AlphaFoldDB" id="A0A0D3HDI8"/>
<keyword evidence="3" id="KW-0269">Exonuclease</keyword>
<name>A0A0D3HDI8_9ORYZ</name>
<evidence type="ECO:0000259" key="4">
    <source>
        <dbReference type="Pfam" id="PF00929"/>
    </source>
</evidence>
<reference evidence="5" key="2">
    <citation type="submission" date="2015-03" db="UniProtKB">
        <authorList>
            <consortium name="EnsemblPlants"/>
        </authorList>
    </citation>
    <scope>IDENTIFICATION</scope>
</reference>